<evidence type="ECO:0000313" key="2">
    <source>
        <dbReference type="Proteomes" id="UP001153269"/>
    </source>
</evidence>
<gene>
    <name evidence="1" type="ORF">PLEPLA_LOCUS10970</name>
</gene>
<sequence length="76" mass="8726">MGLKKKMGGAPSCAETKSFFNSGDEDPPRCHPTGLKESVLLMVQTLQHDRVFLYRSFYIFFCRFFFSEHLSGGRSR</sequence>
<proteinExistence type="predicted"/>
<comment type="caution">
    <text evidence="1">The sequence shown here is derived from an EMBL/GenBank/DDBJ whole genome shotgun (WGS) entry which is preliminary data.</text>
</comment>
<protein>
    <submittedName>
        <fullName evidence="1">Uncharacterized protein</fullName>
    </submittedName>
</protein>
<evidence type="ECO:0000313" key="1">
    <source>
        <dbReference type="EMBL" id="CAB1423052.1"/>
    </source>
</evidence>
<keyword evidence="2" id="KW-1185">Reference proteome</keyword>
<reference evidence="1" key="1">
    <citation type="submission" date="2020-03" db="EMBL/GenBank/DDBJ databases">
        <authorList>
            <person name="Weist P."/>
        </authorList>
    </citation>
    <scope>NUCLEOTIDE SEQUENCE</scope>
</reference>
<dbReference type="Proteomes" id="UP001153269">
    <property type="component" value="Unassembled WGS sequence"/>
</dbReference>
<dbReference type="AlphaFoldDB" id="A0A9N7U2D4"/>
<accession>A0A9N7U2D4</accession>
<dbReference type="EMBL" id="CADEAL010000631">
    <property type="protein sequence ID" value="CAB1423052.1"/>
    <property type="molecule type" value="Genomic_DNA"/>
</dbReference>
<name>A0A9N7U2D4_PLEPL</name>
<organism evidence="1 2">
    <name type="scientific">Pleuronectes platessa</name>
    <name type="common">European plaice</name>
    <dbReference type="NCBI Taxonomy" id="8262"/>
    <lineage>
        <taxon>Eukaryota</taxon>
        <taxon>Metazoa</taxon>
        <taxon>Chordata</taxon>
        <taxon>Craniata</taxon>
        <taxon>Vertebrata</taxon>
        <taxon>Euteleostomi</taxon>
        <taxon>Actinopterygii</taxon>
        <taxon>Neopterygii</taxon>
        <taxon>Teleostei</taxon>
        <taxon>Neoteleostei</taxon>
        <taxon>Acanthomorphata</taxon>
        <taxon>Carangaria</taxon>
        <taxon>Pleuronectiformes</taxon>
        <taxon>Pleuronectoidei</taxon>
        <taxon>Pleuronectidae</taxon>
        <taxon>Pleuronectes</taxon>
    </lineage>
</organism>